<dbReference type="Proteomes" id="UP000292447">
    <property type="component" value="Chromosome II"/>
</dbReference>
<evidence type="ECO:0000313" key="1">
    <source>
        <dbReference type="EMBL" id="QBM87394.1"/>
    </source>
</evidence>
<keyword evidence="2" id="KW-1185">Reference proteome</keyword>
<sequence>MQSDTLHHDSLAKSPKGWFFSQVPVPRMRGACVAFSARRKDLPLFLTLLHYKNPWPTKNGLMCVHMRQTHALGKHAVLHIHIACAHSNDCSPDLEIVAAASSRIAEQDKGEQLIDRLLFTALGLSPASKGVHCPRKLIETGVQGASPQVKLALS</sequence>
<accession>A0A4P6XNX0</accession>
<dbReference type="EMBL" id="CP034457">
    <property type="protein sequence ID" value="QBM87394.1"/>
    <property type="molecule type" value="Genomic_DNA"/>
</dbReference>
<dbReference type="AlphaFoldDB" id="A0A4P6XNX0"/>
<organism evidence="1 2">
    <name type="scientific">Metschnikowia aff. pulcherrima</name>
    <dbReference type="NCBI Taxonomy" id="2163413"/>
    <lineage>
        <taxon>Eukaryota</taxon>
        <taxon>Fungi</taxon>
        <taxon>Dikarya</taxon>
        <taxon>Ascomycota</taxon>
        <taxon>Saccharomycotina</taxon>
        <taxon>Pichiomycetes</taxon>
        <taxon>Metschnikowiaceae</taxon>
        <taxon>Metschnikowia</taxon>
    </lineage>
</organism>
<protein>
    <submittedName>
        <fullName evidence="1">Uncharacterized protein</fullName>
    </submittedName>
</protein>
<name>A0A4P6XNX0_9ASCO</name>
<gene>
    <name evidence="1" type="ORF">METSCH_B05960</name>
</gene>
<evidence type="ECO:0000313" key="2">
    <source>
        <dbReference type="Proteomes" id="UP000292447"/>
    </source>
</evidence>
<proteinExistence type="predicted"/>
<reference evidence="2" key="1">
    <citation type="submission" date="2019-03" db="EMBL/GenBank/DDBJ databases">
        <title>Snf2 controls pulcherriminic acid biosynthesis and connects pigmentation and antifungal activity of the yeast Metschnikowia pulcherrima.</title>
        <authorList>
            <person name="Gore-Lloyd D."/>
            <person name="Sumann I."/>
            <person name="Brachmann A.O."/>
            <person name="Schneeberger K."/>
            <person name="Ortiz-Merino R.A."/>
            <person name="Moreno-Beltran M."/>
            <person name="Schlaefli M."/>
            <person name="Kirner P."/>
            <person name="Santos Kron A."/>
            <person name="Wolfe K.H."/>
            <person name="Piel J."/>
            <person name="Ahrens C.H."/>
            <person name="Henk D."/>
            <person name="Freimoser F.M."/>
        </authorList>
    </citation>
    <scope>NUCLEOTIDE SEQUENCE [LARGE SCALE GENOMIC DNA]</scope>
    <source>
        <strain evidence="2">APC 1.2</strain>
    </source>
</reference>